<dbReference type="STRING" id="4795.A0A225UU53"/>
<dbReference type="GO" id="GO:0071555">
    <property type="term" value="P:cell wall organization"/>
    <property type="evidence" value="ECO:0007669"/>
    <property type="project" value="UniProtKB-KW"/>
</dbReference>
<proteinExistence type="inferred from homology"/>
<accession>A0A225UU53</accession>
<name>A0A225UU53_9STRA</name>
<dbReference type="Pfam" id="PF00295">
    <property type="entry name" value="Glyco_hydro_28"/>
    <property type="match status" value="1"/>
</dbReference>
<keyword evidence="5 7" id="KW-0326">Glycosidase</keyword>
<keyword evidence="3" id="KW-0677">Repeat</keyword>
<reference evidence="10" key="1">
    <citation type="submission" date="2017-03" db="EMBL/GenBank/DDBJ databases">
        <title>Phytopthora megakarya and P. palmivora, two closely related causual agents of cacao black pod achieved similar genome size and gene model numbers by different mechanisms.</title>
        <authorList>
            <person name="Ali S."/>
            <person name="Shao J."/>
            <person name="Larry D.J."/>
            <person name="Kronmiller B."/>
            <person name="Shen D."/>
            <person name="Strem M.D."/>
            <person name="Melnick R.L."/>
            <person name="Guiltinan M.J."/>
            <person name="Tyler B.M."/>
            <person name="Meinhardt L.W."/>
            <person name="Bailey B.A."/>
        </authorList>
    </citation>
    <scope>NUCLEOTIDE SEQUENCE [LARGE SCALE GENOMIC DNA]</scope>
    <source>
        <strain evidence="10">zdho120</strain>
    </source>
</reference>
<comment type="caution">
    <text evidence="9">The sequence shown here is derived from an EMBL/GenBank/DDBJ whole genome shotgun (WGS) entry which is preliminary data.</text>
</comment>
<evidence type="ECO:0000256" key="6">
    <source>
        <dbReference type="ARBA" id="ARBA00023316"/>
    </source>
</evidence>
<dbReference type="EMBL" id="NBNE01011315">
    <property type="protein sequence ID" value="OWY96704.1"/>
    <property type="molecule type" value="Genomic_DNA"/>
</dbReference>
<dbReference type="GO" id="GO:0045490">
    <property type="term" value="P:pectin catabolic process"/>
    <property type="evidence" value="ECO:0007669"/>
    <property type="project" value="TreeGrafter"/>
</dbReference>
<evidence type="ECO:0000256" key="4">
    <source>
        <dbReference type="ARBA" id="ARBA00022801"/>
    </source>
</evidence>
<dbReference type="PANTHER" id="PTHR31884">
    <property type="entry name" value="POLYGALACTURONASE"/>
    <property type="match status" value="1"/>
</dbReference>
<dbReference type="GO" id="GO:0004650">
    <property type="term" value="F:polygalacturonase activity"/>
    <property type="evidence" value="ECO:0007669"/>
    <property type="project" value="InterPro"/>
</dbReference>
<evidence type="ECO:0000256" key="2">
    <source>
        <dbReference type="ARBA" id="ARBA00022729"/>
    </source>
</evidence>
<evidence type="ECO:0000256" key="1">
    <source>
        <dbReference type="ARBA" id="ARBA00008834"/>
    </source>
</evidence>
<dbReference type="GO" id="GO:0005576">
    <property type="term" value="C:extracellular region"/>
    <property type="evidence" value="ECO:0007669"/>
    <property type="project" value="TreeGrafter"/>
</dbReference>
<evidence type="ECO:0000256" key="5">
    <source>
        <dbReference type="ARBA" id="ARBA00023295"/>
    </source>
</evidence>
<organism evidence="9 10">
    <name type="scientific">Phytophthora megakarya</name>
    <dbReference type="NCBI Taxonomy" id="4795"/>
    <lineage>
        <taxon>Eukaryota</taxon>
        <taxon>Sar</taxon>
        <taxon>Stramenopiles</taxon>
        <taxon>Oomycota</taxon>
        <taxon>Peronosporomycetes</taxon>
        <taxon>Peronosporales</taxon>
        <taxon>Peronosporaceae</taxon>
        <taxon>Phytophthora</taxon>
    </lineage>
</organism>
<evidence type="ECO:0000313" key="9">
    <source>
        <dbReference type="EMBL" id="OWY96704.1"/>
    </source>
</evidence>
<evidence type="ECO:0000256" key="7">
    <source>
        <dbReference type="RuleBase" id="RU361169"/>
    </source>
</evidence>
<dbReference type="Gene3D" id="2.160.20.10">
    <property type="entry name" value="Single-stranded right-handed beta-helix, Pectin lyase-like"/>
    <property type="match status" value="1"/>
</dbReference>
<dbReference type="InterPro" id="IPR000743">
    <property type="entry name" value="Glyco_hydro_28"/>
</dbReference>
<dbReference type="InterPro" id="IPR050434">
    <property type="entry name" value="Glycosyl_hydrlase_28"/>
</dbReference>
<sequence>MKLFSTALAALALLATAVNGSPMEEQASSCTLSGTYKSGTDISSCSTLTIGTLSVPAGVTLDLSKAKTGATIKISGTVTFGQKKWAGPLVLLGGSNLSVSGS</sequence>
<keyword evidence="2 8" id="KW-0732">Signal</keyword>
<dbReference type="Proteomes" id="UP000198211">
    <property type="component" value="Unassembled WGS sequence"/>
</dbReference>
<evidence type="ECO:0000256" key="3">
    <source>
        <dbReference type="ARBA" id="ARBA00022737"/>
    </source>
</evidence>
<dbReference type="InterPro" id="IPR012334">
    <property type="entry name" value="Pectin_lyas_fold"/>
</dbReference>
<evidence type="ECO:0000256" key="8">
    <source>
        <dbReference type="SAM" id="SignalP"/>
    </source>
</evidence>
<keyword evidence="4 7" id="KW-0378">Hydrolase</keyword>
<feature type="signal peptide" evidence="8">
    <location>
        <begin position="1"/>
        <end position="20"/>
    </location>
</feature>
<protein>
    <submittedName>
        <fullName evidence="9">Polygalacturonase</fullName>
    </submittedName>
</protein>
<comment type="similarity">
    <text evidence="1 7">Belongs to the glycosyl hydrolase 28 family.</text>
</comment>
<feature type="chain" id="PRO_5012691530" evidence="8">
    <location>
        <begin position="21"/>
        <end position="102"/>
    </location>
</feature>
<gene>
    <name evidence="9" type="ORF">PHMEG_00032961</name>
</gene>
<dbReference type="PANTHER" id="PTHR31884:SF1">
    <property type="entry name" value="POLYGALACTURONASE"/>
    <property type="match status" value="1"/>
</dbReference>
<keyword evidence="10" id="KW-1185">Reference proteome</keyword>
<evidence type="ECO:0000313" key="10">
    <source>
        <dbReference type="Proteomes" id="UP000198211"/>
    </source>
</evidence>
<dbReference type="OrthoDB" id="114694at2759"/>
<keyword evidence="6" id="KW-0961">Cell wall biogenesis/degradation</keyword>
<dbReference type="SUPFAM" id="SSF51126">
    <property type="entry name" value="Pectin lyase-like"/>
    <property type="match status" value="1"/>
</dbReference>
<dbReference type="AlphaFoldDB" id="A0A225UU53"/>
<feature type="non-terminal residue" evidence="9">
    <location>
        <position position="102"/>
    </location>
</feature>
<dbReference type="InterPro" id="IPR011050">
    <property type="entry name" value="Pectin_lyase_fold/virulence"/>
</dbReference>